<dbReference type="AlphaFoldDB" id="A0A448HIM4"/>
<evidence type="ECO:0000256" key="1">
    <source>
        <dbReference type="SAM" id="MobiDB-lite"/>
    </source>
</evidence>
<dbReference type="RefSeq" id="WP_126383002.1">
    <property type="nucleotide sequence ID" value="NZ_LR134350.1"/>
</dbReference>
<keyword evidence="4" id="KW-1185">Reference proteome</keyword>
<accession>A0A448HIM4</accession>
<proteinExistence type="predicted"/>
<reference evidence="3 4" key="1">
    <citation type="submission" date="2018-12" db="EMBL/GenBank/DDBJ databases">
        <authorList>
            <consortium name="Pathogen Informatics"/>
        </authorList>
    </citation>
    <scope>NUCLEOTIDE SEQUENCE [LARGE SCALE GENOMIC DNA]</scope>
    <source>
        <strain evidence="3 4">NCTC11636</strain>
    </source>
</reference>
<feature type="region of interest" description="Disordered" evidence="1">
    <location>
        <begin position="1"/>
        <end position="35"/>
    </location>
</feature>
<evidence type="ECO:0000313" key="4">
    <source>
        <dbReference type="Proteomes" id="UP000266895"/>
    </source>
</evidence>
<evidence type="ECO:0000256" key="2">
    <source>
        <dbReference type="SAM" id="Phobius"/>
    </source>
</evidence>
<feature type="compositionally biased region" description="Low complexity" evidence="1">
    <location>
        <begin position="14"/>
        <end position="35"/>
    </location>
</feature>
<organism evidence="3 4">
    <name type="scientific">Actinomyces howellii</name>
    <dbReference type="NCBI Taxonomy" id="52771"/>
    <lineage>
        <taxon>Bacteria</taxon>
        <taxon>Bacillati</taxon>
        <taxon>Actinomycetota</taxon>
        <taxon>Actinomycetes</taxon>
        <taxon>Actinomycetales</taxon>
        <taxon>Actinomycetaceae</taxon>
        <taxon>Actinomyces</taxon>
    </lineage>
</organism>
<evidence type="ECO:0008006" key="5">
    <source>
        <dbReference type="Google" id="ProtNLM"/>
    </source>
</evidence>
<name>A0A448HIM4_9ACTO</name>
<feature type="transmembrane region" description="Helical" evidence="2">
    <location>
        <begin position="84"/>
        <end position="102"/>
    </location>
</feature>
<keyword evidence="2" id="KW-0472">Membrane</keyword>
<dbReference type="EMBL" id="LR134350">
    <property type="protein sequence ID" value="VEG29387.1"/>
    <property type="molecule type" value="Genomic_DNA"/>
</dbReference>
<feature type="transmembrane region" description="Helical" evidence="2">
    <location>
        <begin position="122"/>
        <end position="140"/>
    </location>
</feature>
<evidence type="ECO:0000313" key="3">
    <source>
        <dbReference type="EMBL" id="VEG29387.1"/>
    </source>
</evidence>
<dbReference type="KEGG" id="ahw:NCTC11636_02023"/>
<keyword evidence="2" id="KW-0812">Transmembrane</keyword>
<dbReference type="Proteomes" id="UP000266895">
    <property type="component" value="Chromosome"/>
</dbReference>
<sequence>MTQPQNPGQPYIPPASAASAPGSYSQPYTQQAPYPAGAQPAFQQQAYDPNAPQAAPQQYPVATDSFFSSLFSATRSFAARYGQIVMIIGTVAYVLSWLYNAYSAGDTYGLDDYNVGRFLSTLFLQAPTVCVEVFILRLIVEVASKIGAPKADGQA</sequence>
<protein>
    <recommendedName>
        <fullName evidence="5">DUF4282 domain-containing protein</fullName>
    </recommendedName>
</protein>
<dbReference type="OrthoDB" id="3260831at2"/>
<keyword evidence="2" id="KW-1133">Transmembrane helix</keyword>
<gene>
    <name evidence="3" type="ORF">NCTC11636_02023</name>
</gene>